<organism evidence="1 2">
    <name type="scientific">Anopheles farauti</name>
    <dbReference type="NCBI Taxonomy" id="69004"/>
    <lineage>
        <taxon>Eukaryota</taxon>
        <taxon>Metazoa</taxon>
        <taxon>Ecdysozoa</taxon>
        <taxon>Arthropoda</taxon>
        <taxon>Hexapoda</taxon>
        <taxon>Insecta</taxon>
        <taxon>Pterygota</taxon>
        <taxon>Neoptera</taxon>
        <taxon>Endopterygota</taxon>
        <taxon>Diptera</taxon>
        <taxon>Nematocera</taxon>
        <taxon>Culicoidea</taxon>
        <taxon>Culicidae</taxon>
        <taxon>Anophelinae</taxon>
        <taxon>Anopheles</taxon>
    </lineage>
</organism>
<dbReference type="AlphaFoldDB" id="A0A182QRR3"/>
<evidence type="ECO:0000313" key="1">
    <source>
        <dbReference type="EnsemblMetazoa" id="AFAF015554-PA"/>
    </source>
</evidence>
<dbReference type="EMBL" id="AXCN02002459">
    <property type="status" value="NOT_ANNOTATED_CDS"/>
    <property type="molecule type" value="Genomic_DNA"/>
</dbReference>
<dbReference type="EMBL" id="AXCN02002458">
    <property type="status" value="NOT_ANNOTATED_CDS"/>
    <property type="molecule type" value="Genomic_DNA"/>
</dbReference>
<reference evidence="2" key="1">
    <citation type="submission" date="2014-01" db="EMBL/GenBank/DDBJ databases">
        <title>The Genome Sequence of Anopheles farauti FAR1 (V2).</title>
        <authorList>
            <consortium name="The Broad Institute Genomics Platform"/>
            <person name="Neafsey D.E."/>
            <person name="Besansky N."/>
            <person name="Howell P."/>
            <person name="Walton C."/>
            <person name="Young S.K."/>
            <person name="Zeng Q."/>
            <person name="Gargeya S."/>
            <person name="Fitzgerald M."/>
            <person name="Haas B."/>
            <person name="Abouelleil A."/>
            <person name="Allen A.W."/>
            <person name="Alvarado L."/>
            <person name="Arachchi H.M."/>
            <person name="Berlin A.M."/>
            <person name="Chapman S.B."/>
            <person name="Gainer-Dewar J."/>
            <person name="Goldberg J."/>
            <person name="Griggs A."/>
            <person name="Gujja S."/>
            <person name="Hansen M."/>
            <person name="Howarth C."/>
            <person name="Imamovic A."/>
            <person name="Ireland A."/>
            <person name="Larimer J."/>
            <person name="McCowan C."/>
            <person name="Murphy C."/>
            <person name="Pearson M."/>
            <person name="Poon T.W."/>
            <person name="Priest M."/>
            <person name="Roberts A."/>
            <person name="Saif S."/>
            <person name="Shea T."/>
            <person name="Sisk P."/>
            <person name="Sykes S."/>
            <person name="Wortman J."/>
            <person name="Nusbaum C."/>
            <person name="Birren B."/>
        </authorList>
    </citation>
    <scope>NUCLEOTIDE SEQUENCE [LARGE SCALE GENOMIC DNA]</scope>
    <source>
        <strain evidence="2">FAR1</strain>
    </source>
</reference>
<name>A0A182QRR3_9DIPT</name>
<dbReference type="EnsemblMetazoa" id="AFAF015554-RA">
    <property type="protein sequence ID" value="AFAF015554-PA"/>
    <property type="gene ID" value="AFAF015554"/>
</dbReference>
<accession>A0A182QRR3</accession>
<dbReference type="Proteomes" id="UP000075886">
    <property type="component" value="Unassembled WGS sequence"/>
</dbReference>
<reference evidence="1" key="2">
    <citation type="submission" date="2020-05" db="UniProtKB">
        <authorList>
            <consortium name="EnsemblMetazoa"/>
        </authorList>
    </citation>
    <scope>IDENTIFICATION</scope>
    <source>
        <strain evidence="1">FAR1</strain>
    </source>
</reference>
<proteinExistence type="predicted"/>
<protein>
    <recommendedName>
        <fullName evidence="3">RRM domain-containing protein</fullName>
    </recommendedName>
</protein>
<dbReference type="STRING" id="69004.A0A182QRR3"/>
<keyword evidence="2" id="KW-1185">Reference proteome</keyword>
<evidence type="ECO:0008006" key="3">
    <source>
        <dbReference type="Google" id="ProtNLM"/>
    </source>
</evidence>
<evidence type="ECO:0000313" key="2">
    <source>
        <dbReference type="Proteomes" id="UP000075886"/>
    </source>
</evidence>
<dbReference type="VEuPathDB" id="VectorBase:AFAF015554"/>
<sequence>MSDRNSRYGRSPFRIHYTKVPVRPFQEETLDFLCDVVEIGGMASVAQLNASASCVFITMETEDEALSIGAAHAGKHPLTQDGKKYPVDIALDDESTEVFVVQQK</sequence>